<keyword evidence="2" id="KW-0472">Membrane</keyword>
<dbReference type="AlphaFoldDB" id="A0A1G9PDX4"/>
<evidence type="ECO:0000313" key="8">
    <source>
        <dbReference type="Proteomes" id="UP000199555"/>
    </source>
</evidence>
<reference evidence="8" key="1">
    <citation type="submission" date="2016-10" db="EMBL/GenBank/DDBJ databases">
        <authorList>
            <person name="Varghese N."/>
            <person name="Submissions S."/>
        </authorList>
    </citation>
    <scope>NUCLEOTIDE SEQUENCE [LARGE SCALE GENOMIC DNA]</scope>
    <source>
        <strain evidence="8">CGMCC 1.7655</strain>
    </source>
</reference>
<organism evidence="7 8">
    <name type="scientific">Paracoccus chinensis</name>
    <dbReference type="NCBI Taxonomy" id="525640"/>
    <lineage>
        <taxon>Bacteria</taxon>
        <taxon>Pseudomonadati</taxon>
        <taxon>Pseudomonadota</taxon>
        <taxon>Alphaproteobacteria</taxon>
        <taxon>Rhodobacterales</taxon>
        <taxon>Paracoccaceae</taxon>
        <taxon>Paracoccus</taxon>
    </lineage>
</organism>
<evidence type="ECO:0000256" key="1">
    <source>
        <dbReference type="ARBA" id="ARBA00022729"/>
    </source>
</evidence>
<proteinExistence type="predicted"/>
<dbReference type="InterPro" id="IPR036328">
    <property type="entry name" value="MliC_sf"/>
</dbReference>
<name>A0A1G9PDX4_9RHOB</name>
<dbReference type="RefSeq" id="WP_090757574.1">
    <property type="nucleotide sequence ID" value="NZ_FNGE01000057.1"/>
</dbReference>
<dbReference type="Proteomes" id="UP000199555">
    <property type="component" value="Unassembled WGS sequence"/>
</dbReference>
<evidence type="ECO:0000313" key="7">
    <source>
        <dbReference type="EMBL" id="SDL96924.1"/>
    </source>
</evidence>
<evidence type="ECO:0000256" key="4">
    <source>
        <dbReference type="ARBA" id="ARBA00023288"/>
    </source>
</evidence>
<feature type="signal peptide" evidence="5">
    <location>
        <begin position="1"/>
        <end position="20"/>
    </location>
</feature>
<evidence type="ECO:0000256" key="5">
    <source>
        <dbReference type="SAM" id="SignalP"/>
    </source>
</evidence>
<dbReference type="OrthoDB" id="120729at2"/>
<feature type="chain" id="PRO_5011580805" evidence="5">
    <location>
        <begin position="21"/>
        <end position="115"/>
    </location>
</feature>
<keyword evidence="4" id="KW-0449">Lipoprotein</keyword>
<dbReference type="EMBL" id="FNGE01000057">
    <property type="protein sequence ID" value="SDL96924.1"/>
    <property type="molecule type" value="Genomic_DNA"/>
</dbReference>
<keyword evidence="1 5" id="KW-0732">Signal</keyword>
<dbReference type="Gene3D" id="2.40.128.200">
    <property type="match status" value="1"/>
</dbReference>
<keyword evidence="8" id="KW-1185">Reference proteome</keyword>
<dbReference type="InterPro" id="IPR018660">
    <property type="entry name" value="MliC"/>
</dbReference>
<evidence type="ECO:0000256" key="3">
    <source>
        <dbReference type="ARBA" id="ARBA00023139"/>
    </source>
</evidence>
<sequence length="115" mass="12121">MFRPAAFAVLLTLVPATASADAALTITFDLEDVTTARYTCGEDKPLAVVYVVSEAGNLALVSMDEGDARVFAEAVSGSGARYVSGQYEWITKGGTGLLINTLEDKTLLDCRLATP</sequence>
<protein>
    <submittedName>
        <fullName evidence="7">Membrane-bound inhibitor of C-type lysozyme</fullName>
    </submittedName>
</protein>
<keyword evidence="3" id="KW-0564">Palmitate</keyword>
<dbReference type="Pfam" id="PF09864">
    <property type="entry name" value="MliC"/>
    <property type="match status" value="1"/>
</dbReference>
<evidence type="ECO:0000256" key="2">
    <source>
        <dbReference type="ARBA" id="ARBA00023136"/>
    </source>
</evidence>
<feature type="domain" description="C-type lysozyme inhibitor" evidence="6">
    <location>
        <begin position="38"/>
        <end position="103"/>
    </location>
</feature>
<dbReference type="SUPFAM" id="SSF141488">
    <property type="entry name" value="YdhA-like"/>
    <property type="match status" value="1"/>
</dbReference>
<gene>
    <name evidence="7" type="ORF">SAMN04487971_1572</name>
</gene>
<accession>A0A1G9PDX4</accession>
<evidence type="ECO:0000259" key="6">
    <source>
        <dbReference type="Pfam" id="PF09864"/>
    </source>
</evidence>